<dbReference type="SUPFAM" id="SSF49464">
    <property type="entry name" value="Carboxypeptidase regulatory domain-like"/>
    <property type="match status" value="1"/>
</dbReference>
<dbReference type="GO" id="GO:0005789">
    <property type="term" value="C:endoplasmic reticulum membrane"/>
    <property type="evidence" value="ECO:0007669"/>
    <property type="project" value="TreeGrafter"/>
</dbReference>
<evidence type="ECO:0000313" key="5">
    <source>
        <dbReference type="EMBL" id="KAL0482341.1"/>
    </source>
</evidence>
<keyword evidence="2" id="KW-0472">Membrane</keyword>
<dbReference type="Pfam" id="PF22902">
    <property type="entry name" value="NOMO1-like_9th"/>
    <property type="match status" value="1"/>
</dbReference>
<dbReference type="Gene3D" id="2.60.40.1120">
    <property type="entry name" value="Carboxypeptidase-like, regulatory domain"/>
    <property type="match status" value="1"/>
</dbReference>
<evidence type="ECO:0000259" key="4">
    <source>
        <dbReference type="Pfam" id="PF22904"/>
    </source>
</evidence>
<protein>
    <submittedName>
        <fullName evidence="5">Uncharacterized protein</fullName>
    </submittedName>
</protein>
<dbReference type="EMBL" id="JAOPGA020000840">
    <property type="protein sequence ID" value="KAL0482341.1"/>
    <property type="molecule type" value="Genomic_DNA"/>
</dbReference>
<comment type="caution">
    <text evidence="5">The sequence shown here is derived from an EMBL/GenBank/DDBJ whole genome shotgun (WGS) entry which is preliminary data.</text>
</comment>
<dbReference type="SUPFAM" id="SSF49478">
    <property type="entry name" value="Cna protein B-type domain"/>
    <property type="match status" value="1"/>
</dbReference>
<dbReference type="InterPro" id="IPR051417">
    <property type="entry name" value="SDr/BOS_complex"/>
</dbReference>
<reference evidence="5 6" key="1">
    <citation type="submission" date="2024-03" db="EMBL/GenBank/DDBJ databases">
        <title>The Acrasis kona genome and developmental transcriptomes reveal deep origins of eukaryotic multicellular pathways.</title>
        <authorList>
            <person name="Sheikh S."/>
            <person name="Fu C.-J."/>
            <person name="Brown M.W."/>
            <person name="Baldauf S.L."/>
        </authorList>
    </citation>
    <scope>NUCLEOTIDE SEQUENCE [LARGE SCALE GENOMIC DNA]</scope>
    <source>
        <strain evidence="5 6">ATCC MYA-3509</strain>
    </source>
</reference>
<dbReference type="InterPro" id="IPR013784">
    <property type="entry name" value="Carb-bd-like_fold"/>
</dbReference>
<dbReference type="SUPFAM" id="SSF49452">
    <property type="entry name" value="Starch-binding domain-like"/>
    <property type="match status" value="1"/>
</dbReference>
<evidence type="ECO:0000313" key="6">
    <source>
        <dbReference type="Proteomes" id="UP001431209"/>
    </source>
</evidence>
<keyword evidence="2" id="KW-0812">Transmembrane</keyword>
<dbReference type="GO" id="GO:0030246">
    <property type="term" value="F:carbohydrate binding"/>
    <property type="evidence" value="ECO:0007669"/>
    <property type="project" value="InterPro"/>
</dbReference>
<keyword evidence="2" id="KW-1133">Transmembrane helix</keyword>
<dbReference type="AlphaFoldDB" id="A0AAW2YZN6"/>
<dbReference type="Proteomes" id="UP001431209">
    <property type="component" value="Unassembled WGS sequence"/>
</dbReference>
<dbReference type="InterPro" id="IPR055074">
    <property type="entry name" value="NOMO1-3_2nd"/>
</dbReference>
<accession>A0AAW2YZN6</accession>
<evidence type="ECO:0000256" key="2">
    <source>
        <dbReference type="SAM" id="Phobius"/>
    </source>
</evidence>
<organism evidence="5 6">
    <name type="scientific">Acrasis kona</name>
    <dbReference type="NCBI Taxonomy" id="1008807"/>
    <lineage>
        <taxon>Eukaryota</taxon>
        <taxon>Discoba</taxon>
        <taxon>Heterolobosea</taxon>
        <taxon>Tetramitia</taxon>
        <taxon>Eutetramitia</taxon>
        <taxon>Acrasidae</taxon>
        <taxon>Acrasis</taxon>
    </lineage>
</organism>
<feature type="transmembrane region" description="Helical" evidence="2">
    <location>
        <begin position="896"/>
        <end position="913"/>
    </location>
</feature>
<dbReference type="PANTHER" id="PTHR23303">
    <property type="entry name" value="CARBOXYPEPTIDASE REGULATORY REGION-CONTAINING"/>
    <property type="match status" value="1"/>
</dbReference>
<feature type="domain" description="NOMO second beta-sandwich" evidence="4">
    <location>
        <begin position="30"/>
        <end position="77"/>
    </location>
</feature>
<gene>
    <name evidence="5" type="ORF">AKO1_012994</name>
</gene>
<dbReference type="InterPro" id="IPR013783">
    <property type="entry name" value="Ig-like_fold"/>
</dbReference>
<keyword evidence="1" id="KW-0732">Signal</keyword>
<feature type="domain" description="NOMO-like ninth beta-sandwich" evidence="3">
    <location>
        <begin position="518"/>
        <end position="585"/>
    </location>
</feature>
<proteinExistence type="predicted"/>
<feature type="non-terminal residue" evidence="5">
    <location>
        <position position="933"/>
    </location>
</feature>
<sequence>MKNVQVTLRESQGRSIKNLDCTKGTDSSCIVESDENGNFNFEDIPSGTYAITASHQGFRIEPSTQPITVGSSNAILKVPFKVLGFTLKGIVKDGSGQPLANVQVTATQKDSSGKLLTSFKETTDANGQYALLDVTTNSLIEADAHVDQYGFKPIHVQATPSRLELPPLVVSQYQVCGQLSPDQSQKPIINNRRVTFSDAEQPNQPIVETQTDSNGHFCALLEGPLQDKQVHQYDVRVEIGSDGSRFAPKRFELSKNTINNLTLTQSTVELTGRVQCIDNKCDDLRVELVSNKNVIETTNVDPKDGSFSFKKKLTLGVFLVRAIDSKDEYCWNKKEQMIDVDRSSTVDLIQSGYKVTITSTHDHISLMGRFPINLHKGDNEICIASESTSWIASSDLYVTDSPTYEWNANQSSRSVNVMVKSIIVTGSIVVKGHSAVDPSAIQVIVRQVNNNQRTIPVKSNGRLDSTFEYKIEMDANRDGELVIQPASNRILFAPRTQSLDSKSIMDTNTIPPFVGTLGIYVKGSTNGVNGVNVHLRDDQGQLITSTISNQDGNYEAGPISPDVAYTIHAEKPGFDFTRVMGSNRFESVQLSSLIVNVVDRKSQQFIPDVFVSISGSNQYRNNTYTAPGQPNRYYNLQPGTYHVRAVLKEYTFSPPSQSVIVKKGDDSIVNIVATRVAYSASGTLTSINGSPIKQVAVVATGIDDNSYEEGLSDDRGAYRLRGLKSGNKYLIRVKTGEDLVDRSQPEEMELTMSDVDRPNVDFVVLKKSCVTISGRVEIANDDLLHACAVELYKGSSPSSARLTQQQVLLSRTFVFVPKISESNYYIKLNCNLTGTEYKMDRQDLIFVANAKSSSSKKSTSATVGGVVQEGHGSYFVTMNPNIKKNTNDQTQEISQTPFFGLVFVVIVLFGFIYNERVSAVLSSLIPQEEKKKR</sequence>
<dbReference type="PANTHER" id="PTHR23303:SF14">
    <property type="entry name" value="BOS COMPLEX SUBUNIT NOMO1-RELATED"/>
    <property type="match status" value="1"/>
</dbReference>
<evidence type="ECO:0000259" key="3">
    <source>
        <dbReference type="Pfam" id="PF22902"/>
    </source>
</evidence>
<evidence type="ECO:0000256" key="1">
    <source>
        <dbReference type="ARBA" id="ARBA00022729"/>
    </source>
</evidence>
<dbReference type="Pfam" id="PF22904">
    <property type="entry name" value="NOMO1-like_2nd"/>
    <property type="match status" value="1"/>
</dbReference>
<keyword evidence="6" id="KW-1185">Reference proteome</keyword>
<dbReference type="InterPro" id="IPR008969">
    <property type="entry name" value="CarboxyPept-like_regulatory"/>
</dbReference>
<dbReference type="Gene3D" id="2.60.40.10">
    <property type="entry name" value="Immunoglobulins"/>
    <property type="match status" value="1"/>
</dbReference>
<name>A0AAW2YZN6_9EUKA</name>
<dbReference type="InterPro" id="IPR055073">
    <property type="entry name" value="NOMO1-like_9th"/>
</dbReference>